<evidence type="ECO:0000313" key="2">
    <source>
        <dbReference type="EMBL" id="KAF2886624.1"/>
    </source>
</evidence>
<protein>
    <submittedName>
        <fullName evidence="2">Uncharacterized protein</fullName>
    </submittedName>
</protein>
<dbReference type="EMBL" id="VTPC01087099">
    <property type="protein sequence ID" value="KAF2886624.1"/>
    <property type="molecule type" value="Genomic_DNA"/>
</dbReference>
<reference evidence="2" key="1">
    <citation type="submission" date="2019-08" db="EMBL/GenBank/DDBJ databases">
        <title>The genome of the North American firefly Photinus pyralis.</title>
        <authorList>
            <consortium name="Photinus pyralis genome working group"/>
            <person name="Fallon T.R."/>
            <person name="Sander Lower S.E."/>
            <person name="Weng J.-K."/>
        </authorList>
    </citation>
    <scope>NUCLEOTIDE SEQUENCE</scope>
    <source>
        <strain evidence="2">TRF0915ILg1</strain>
        <tissue evidence="2">Whole body</tissue>
    </source>
</reference>
<gene>
    <name evidence="2" type="ORF">ILUMI_19549</name>
</gene>
<feature type="region of interest" description="Disordered" evidence="1">
    <location>
        <begin position="219"/>
        <end position="245"/>
    </location>
</feature>
<sequence length="337" mass="38869">MPVLSDAVLQLFGDEPKGDEPLFGPNVHAKVAGRWCKYLTFGLDKDEKEDKKEDKYVATIQSQVGLGLAAVAKVLKKLINKEEPSNNIKTQILPGIIDAAKIFSGAFHMLTINTKYIKARLNSTVCRIVKNDKVDEWLYGKNFAEKFKKAKFHFRTGEKGHVPKRQNERAAGGQRKTTVYTSRCSTRKVTRNNCKQNRHLDQEEQNDYDDQCNVFSEHESSNEYFPTKDETSETDHSGESDSDIVLPPEKATAAHHVTAENLQEDVPVKHTIVSEKKEKVKKKIFESKEKTSRKKRRESETWKRNKAAIAREKEYRWYYEEIFAKSEEPDRKKKRTN</sequence>
<keyword evidence="3" id="KW-1185">Reference proteome</keyword>
<feature type="region of interest" description="Disordered" evidence="1">
    <location>
        <begin position="159"/>
        <end position="179"/>
    </location>
</feature>
<feature type="compositionally biased region" description="Basic and acidic residues" evidence="1">
    <location>
        <begin position="219"/>
        <end position="239"/>
    </location>
</feature>
<feature type="compositionally biased region" description="Basic and acidic residues" evidence="1">
    <location>
        <begin position="159"/>
        <end position="168"/>
    </location>
</feature>
<name>A0A8K0CI01_IGNLU</name>
<dbReference type="AlphaFoldDB" id="A0A8K0CI01"/>
<dbReference type="OrthoDB" id="6709578at2759"/>
<comment type="caution">
    <text evidence="2">The sequence shown here is derived from an EMBL/GenBank/DDBJ whole genome shotgun (WGS) entry which is preliminary data.</text>
</comment>
<organism evidence="2 3">
    <name type="scientific">Ignelater luminosus</name>
    <name type="common">Cucubano</name>
    <name type="synonym">Pyrophorus luminosus</name>
    <dbReference type="NCBI Taxonomy" id="2038154"/>
    <lineage>
        <taxon>Eukaryota</taxon>
        <taxon>Metazoa</taxon>
        <taxon>Ecdysozoa</taxon>
        <taxon>Arthropoda</taxon>
        <taxon>Hexapoda</taxon>
        <taxon>Insecta</taxon>
        <taxon>Pterygota</taxon>
        <taxon>Neoptera</taxon>
        <taxon>Endopterygota</taxon>
        <taxon>Coleoptera</taxon>
        <taxon>Polyphaga</taxon>
        <taxon>Elateriformia</taxon>
        <taxon>Elateroidea</taxon>
        <taxon>Elateridae</taxon>
        <taxon>Agrypninae</taxon>
        <taxon>Pyrophorini</taxon>
        <taxon>Ignelater</taxon>
    </lineage>
</organism>
<proteinExistence type="predicted"/>
<evidence type="ECO:0000256" key="1">
    <source>
        <dbReference type="SAM" id="MobiDB-lite"/>
    </source>
</evidence>
<evidence type="ECO:0000313" key="3">
    <source>
        <dbReference type="Proteomes" id="UP000801492"/>
    </source>
</evidence>
<dbReference type="Proteomes" id="UP000801492">
    <property type="component" value="Unassembled WGS sequence"/>
</dbReference>
<accession>A0A8K0CI01</accession>